<comment type="cofactor">
    <cofactor evidence="7">
        <name>Mg(2+)</name>
        <dbReference type="ChEBI" id="CHEBI:18420"/>
    </cofactor>
</comment>
<protein>
    <recommendedName>
        <fullName evidence="7">ATP-dependent (S)-NAD(P)H-hydrate dehydratase</fullName>
        <ecNumber evidence="7">4.2.1.93</ecNumber>
    </recommendedName>
    <alternativeName>
        <fullName evidence="7">ATP-dependent NAD(P)HX dehydratase</fullName>
    </alternativeName>
</protein>
<gene>
    <name evidence="10" type="ORF">V9T40_007926</name>
</gene>
<keyword evidence="1 7" id="KW-0547">Nucleotide-binding</keyword>
<feature type="binding site" evidence="7">
    <location>
        <position position="113"/>
    </location>
    <ligand>
        <name>(6S)-NADPHX</name>
        <dbReference type="ChEBI" id="CHEBI:64076"/>
    </ligand>
</feature>
<dbReference type="Proteomes" id="UP001367676">
    <property type="component" value="Unassembled WGS sequence"/>
</dbReference>
<dbReference type="GO" id="GO:0110051">
    <property type="term" value="P:metabolite repair"/>
    <property type="evidence" value="ECO:0007669"/>
    <property type="project" value="TreeGrafter"/>
</dbReference>
<dbReference type="GO" id="GO:0005524">
    <property type="term" value="F:ATP binding"/>
    <property type="evidence" value="ECO:0007669"/>
    <property type="project" value="UniProtKB-KW"/>
</dbReference>
<dbReference type="InterPro" id="IPR000631">
    <property type="entry name" value="CARKD"/>
</dbReference>
<proteinExistence type="inferred from homology"/>
<dbReference type="Pfam" id="PF01256">
    <property type="entry name" value="Carb_kinase"/>
    <property type="match status" value="2"/>
</dbReference>
<dbReference type="SUPFAM" id="SSF53613">
    <property type="entry name" value="Ribokinase-like"/>
    <property type="match status" value="2"/>
</dbReference>
<dbReference type="InterPro" id="IPR029056">
    <property type="entry name" value="Ribokinase-like"/>
</dbReference>
<evidence type="ECO:0000256" key="2">
    <source>
        <dbReference type="ARBA" id="ARBA00022840"/>
    </source>
</evidence>
<keyword evidence="2 7" id="KW-0067">ATP-binding</keyword>
<evidence type="ECO:0000256" key="3">
    <source>
        <dbReference type="ARBA" id="ARBA00022857"/>
    </source>
</evidence>
<dbReference type="AlphaFoldDB" id="A0AAN9TR18"/>
<feature type="binding site" evidence="7">
    <location>
        <begin position="255"/>
        <end position="259"/>
    </location>
    <ligand>
        <name>ATP</name>
        <dbReference type="ChEBI" id="CHEBI:30616"/>
    </ligand>
</feature>
<comment type="caution">
    <text evidence="10">The sequence shown here is derived from an EMBL/GenBank/DDBJ whole genome shotgun (WGS) entry which is preliminary data.</text>
</comment>
<keyword evidence="3" id="KW-0521">NADP</keyword>
<feature type="binding site" evidence="7">
    <location>
        <position position="284"/>
    </location>
    <ligand>
        <name>(6S)-NADPHX</name>
        <dbReference type="ChEBI" id="CHEBI:64076"/>
    </ligand>
</feature>
<dbReference type="PANTHER" id="PTHR12592">
    <property type="entry name" value="ATP-DEPENDENT (S)-NAD(P)H-HYDRATE DEHYDRATASE FAMILY MEMBER"/>
    <property type="match status" value="1"/>
</dbReference>
<organism evidence="10 11">
    <name type="scientific">Parthenolecanium corni</name>
    <dbReference type="NCBI Taxonomy" id="536013"/>
    <lineage>
        <taxon>Eukaryota</taxon>
        <taxon>Metazoa</taxon>
        <taxon>Ecdysozoa</taxon>
        <taxon>Arthropoda</taxon>
        <taxon>Hexapoda</taxon>
        <taxon>Insecta</taxon>
        <taxon>Pterygota</taxon>
        <taxon>Neoptera</taxon>
        <taxon>Paraneoptera</taxon>
        <taxon>Hemiptera</taxon>
        <taxon>Sternorrhyncha</taxon>
        <taxon>Coccoidea</taxon>
        <taxon>Coccidae</taxon>
        <taxon>Parthenolecanium</taxon>
    </lineage>
</organism>
<feature type="binding site" evidence="7">
    <location>
        <begin position="274"/>
        <end position="283"/>
    </location>
    <ligand>
        <name>ATP</name>
        <dbReference type="ChEBI" id="CHEBI:30616"/>
    </ligand>
</feature>
<name>A0AAN9TR18_9HEMI</name>
<keyword evidence="5 7" id="KW-0456">Lyase</keyword>
<evidence type="ECO:0000256" key="7">
    <source>
        <dbReference type="HAMAP-Rule" id="MF_03157"/>
    </source>
</evidence>
<feature type="domain" description="YjeF C-terminal" evidence="9">
    <location>
        <begin position="16"/>
        <end position="375"/>
    </location>
</feature>
<comment type="catalytic activity">
    <reaction evidence="7">
        <text>(6S)-NADHX + ATP = ADP + phosphate + NADH + H(+)</text>
        <dbReference type="Rhea" id="RHEA:19017"/>
        <dbReference type="ChEBI" id="CHEBI:15378"/>
        <dbReference type="ChEBI" id="CHEBI:30616"/>
        <dbReference type="ChEBI" id="CHEBI:43474"/>
        <dbReference type="ChEBI" id="CHEBI:57945"/>
        <dbReference type="ChEBI" id="CHEBI:64074"/>
        <dbReference type="ChEBI" id="CHEBI:456216"/>
        <dbReference type="EC" id="4.2.1.93"/>
    </reaction>
</comment>
<evidence type="ECO:0000256" key="4">
    <source>
        <dbReference type="ARBA" id="ARBA00023027"/>
    </source>
</evidence>
<keyword evidence="11" id="KW-1185">Reference proteome</keyword>
<accession>A0AAN9TR18</accession>
<feature type="binding site" evidence="7">
    <location>
        <begin position="171"/>
        <end position="177"/>
    </location>
    <ligand>
        <name>(6S)-NADPHX</name>
        <dbReference type="ChEBI" id="CHEBI:64076"/>
    </ligand>
</feature>
<dbReference type="GO" id="GO:0047453">
    <property type="term" value="F:ATP-dependent NAD(P)H-hydrate dehydratase activity"/>
    <property type="evidence" value="ECO:0007669"/>
    <property type="project" value="UniProtKB-UniRule"/>
</dbReference>
<feature type="region of interest" description="Disordered" evidence="8">
    <location>
        <begin position="303"/>
        <end position="331"/>
    </location>
</feature>
<sequence>MTATTSGAEAQAETQMGPLVRRLPPSLLCEAPAGRVAVVGGSLERTGAPFFASMAALRCGAEQALVLCTREAAAAVGAYAPEVRALPLLDAEHGRSVATSRLAEAHSLVVGPGLGEDVALQALVVAMLRRLAESKSLARMSLVFDGDGIGLLADNKDVVAGHAGRVYLTASADEVRKLAFAYLGRRDVDGRDHAALGTYRAQPAPRSTTLHGVQRPQRTAIEKPPTGCGSLRPLCARTYGQLAARVNRNAVLVLKGREDRIVVEGATYTCSVSDGLRRIGGHGDLMAGFLAVFAYWAALHDDEEGSSGGGGGGADDDDRRGRQATSPPPPPAAAVAAYAACALVRHCSRFAFQSAGRSAITSDMLAQIPKAFAECFAT</sequence>
<evidence type="ECO:0000256" key="8">
    <source>
        <dbReference type="SAM" id="MobiDB-lite"/>
    </source>
</evidence>
<comment type="similarity">
    <text evidence="7">Belongs to the NnrD/CARKD family.</text>
</comment>
<dbReference type="HAMAP" id="MF_01965">
    <property type="entry name" value="NADHX_dehydratase"/>
    <property type="match status" value="1"/>
</dbReference>
<evidence type="ECO:0000259" key="9">
    <source>
        <dbReference type="PROSITE" id="PS51383"/>
    </source>
</evidence>
<reference evidence="10 11" key="1">
    <citation type="submission" date="2024-03" db="EMBL/GenBank/DDBJ databases">
        <title>Adaptation during the transition from Ophiocordyceps entomopathogen to insect associate is accompanied by gene loss and intensified selection.</title>
        <authorList>
            <person name="Ward C.M."/>
            <person name="Onetto C.A."/>
            <person name="Borneman A.R."/>
        </authorList>
    </citation>
    <scope>NUCLEOTIDE SEQUENCE [LARGE SCALE GENOMIC DNA]</scope>
    <source>
        <strain evidence="10">AWRI1</strain>
        <tissue evidence="10">Single Adult Female</tissue>
    </source>
</reference>
<dbReference type="EMBL" id="JBBCAQ010000008">
    <property type="protein sequence ID" value="KAK7602337.1"/>
    <property type="molecule type" value="Genomic_DNA"/>
</dbReference>
<keyword evidence="4 7" id="KW-0520">NAD</keyword>
<evidence type="ECO:0000313" key="10">
    <source>
        <dbReference type="EMBL" id="KAK7602337.1"/>
    </source>
</evidence>
<evidence type="ECO:0000256" key="1">
    <source>
        <dbReference type="ARBA" id="ARBA00022741"/>
    </source>
</evidence>
<keyword evidence="7" id="KW-0597">Phosphoprotein</keyword>
<dbReference type="PROSITE" id="PS51383">
    <property type="entry name" value="YJEF_C_3"/>
    <property type="match status" value="1"/>
</dbReference>
<comment type="function">
    <text evidence="7">Catalyzes the dehydration of the S-form of NAD(P)HX at the expense of ATP, which is converted to ADP. Together with NAD(P)HX epimerase, which catalyzes the epimerization of the S- and R-forms, the enzyme allows the repair of both epimers of NAD(P)HX, a damaged form of NAD(P)H that is a result of enzymatic or heat-dependent hydration.</text>
</comment>
<evidence type="ECO:0000256" key="6">
    <source>
        <dbReference type="ARBA" id="ARBA00047472"/>
    </source>
</evidence>
<dbReference type="EC" id="4.2.1.93" evidence="7"/>
<dbReference type="GO" id="GO:0046496">
    <property type="term" value="P:nicotinamide nucleotide metabolic process"/>
    <property type="evidence" value="ECO:0007669"/>
    <property type="project" value="UniProtKB-UniRule"/>
</dbReference>
<evidence type="ECO:0000313" key="11">
    <source>
        <dbReference type="Proteomes" id="UP001367676"/>
    </source>
</evidence>
<evidence type="ECO:0000256" key="5">
    <source>
        <dbReference type="ARBA" id="ARBA00023239"/>
    </source>
</evidence>
<dbReference type="PANTHER" id="PTHR12592:SF0">
    <property type="entry name" value="ATP-DEPENDENT (S)-NAD(P)H-HYDRATE DEHYDRATASE"/>
    <property type="match status" value="1"/>
</dbReference>
<comment type="catalytic activity">
    <reaction evidence="6 7">
        <text>(6S)-NADPHX + ATP = ADP + phosphate + NADPH + H(+)</text>
        <dbReference type="Rhea" id="RHEA:32231"/>
        <dbReference type="ChEBI" id="CHEBI:15378"/>
        <dbReference type="ChEBI" id="CHEBI:30616"/>
        <dbReference type="ChEBI" id="CHEBI:43474"/>
        <dbReference type="ChEBI" id="CHEBI:57783"/>
        <dbReference type="ChEBI" id="CHEBI:64076"/>
        <dbReference type="ChEBI" id="CHEBI:456216"/>
        <dbReference type="EC" id="4.2.1.93"/>
    </reaction>
</comment>
<dbReference type="Gene3D" id="3.40.1190.20">
    <property type="match status" value="1"/>
</dbReference>